<evidence type="ECO:0000313" key="5">
    <source>
        <dbReference type="Proteomes" id="UP000092612"/>
    </source>
</evidence>
<feature type="domain" description="DUF1565" evidence="2">
    <location>
        <begin position="37"/>
        <end position="75"/>
    </location>
</feature>
<evidence type="ECO:0000259" key="3">
    <source>
        <dbReference type="Pfam" id="PF18962"/>
    </source>
</evidence>
<proteinExistence type="predicted"/>
<dbReference type="Pfam" id="PF18962">
    <property type="entry name" value="Por_Secre_tail"/>
    <property type="match status" value="1"/>
</dbReference>
<evidence type="ECO:0000256" key="1">
    <source>
        <dbReference type="ARBA" id="ARBA00022729"/>
    </source>
</evidence>
<feature type="domain" description="Secretion system C-terminal sorting" evidence="3">
    <location>
        <begin position="653"/>
        <end position="715"/>
    </location>
</feature>
<dbReference type="PANTHER" id="PTHR36453:SF1">
    <property type="entry name" value="RIGHT HANDED BETA HELIX DOMAIN-CONTAINING PROTEIN"/>
    <property type="match status" value="1"/>
</dbReference>
<dbReference type="InterPro" id="IPR026444">
    <property type="entry name" value="Secre_tail"/>
</dbReference>
<dbReference type="Gene3D" id="2.160.20.10">
    <property type="entry name" value="Single-stranded right-handed beta-helix, Pectin lyase-like"/>
    <property type="match status" value="2"/>
</dbReference>
<dbReference type="Proteomes" id="UP000092612">
    <property type="component" value="Unassembled WGS sequence"/>
</dbReference>
<evidence type="ECO:0008006" key="6">
    <source>
        <dbReference type="Google" id="ProtNLM"/>
    </source>
</evidence>
<keyword evidence="1" id="KW-0732">Signal</keyword>
<dbReference type="RefSeq" id="WP_068361736.1">
    <property type="nucleotide sequence ID" value="NZ_CP019337.1"/>
</dbReference>
<dbReference type="SUPFAM" id="SSF51126">
    <property type="entry name" value="Pectin lyase-like"/>
    <property type="match status" value="1"/>
</dbReference>
<dbReference type="InterPro" id="IPR006626">
    <property type="entry name" value="PbH1"/>
</dbReference>
<protein>
    <recommendedName>
        <fullName evidence="6">Secretion system C-terminal sorting domain-containing protein</fullName>
    </recommendedName>
</protein>
<reference evidence="5" key="1">
    <citation type="submission" date="2016-02" db="EMBL/GenBank/DDBJ databases">
        <title>Paenibacillus sp. LPB0068, isolated from Crassostrea gigas.</title>
        <authorList>
            <person name="Shin S.-K."/>
            <person name="Yi H."/>
        </authorList>
    </citation>
    <scope>NUCLEOTIDE SEQUENCE [LARGE SCALE GENOMIC DNA]</scope>
    <source>
        <strain evidence="5">KCTC 23969</strain>
    </source>
</reference>
<dbReference type="EMBL" id="LSFL01000035">
    <property type="protein sequence ID" value="OBY63397.1"/>
    <property type="molecule type" value="Genomic_DNA"/>
</dbReference>
<dbReference type="Pfam" id="PF07602">
    <property type="entry name" value="DUF1565"/>
    <property type="match status" value="1"/>
</dbReference>
<dbReference type="InterPro" id="IPR011050">
    <property type="entry name" value="Pectin_lyase_fold/virulence"/>
</dbReference>
<dbReference type="KEGG" id="prn:BW723_04425"/>
<dbReference type="AlphaFoldDB" id="A0A1B8TUS1"/>
<dbReference type="SMART" id="SM00710">
    <property type="entry name" value="PbH1"/>
    <property type="match status" value="5"/>
</dbReference>
<accession>A0A1B8TUS1</accession>
<evidence type="ECO:0000259" key="2">
    <source>
        <dbReference type="Pfam" id="PF07602"/>
    </source>
</evidence>
<comment type="caution">
    <text evidence="4">The sequence shown here is derived from an EMBL/GenBank/DDBJ whole genome shotgun (WGS) entry which is preliminary data.</text>
</comment>
<dbReference type="STRING" id="996801.BW723_04425"/>
<evidence type="ECO:0000313" key="4">
    <source>
        <dbReference type="EMBL" id="OBY63397.1"/>
    </source>
</evidence>
<keyword evidence="5" id="KW-1185">Reference proteome</keyword>
<dbReference type="PANTHER" id="PTHR36453">
    <property type="entry name" value="SECRETED PROTEIN-RELATED"/>
    <property type="match status" value="1"/>
</dbReference>
<dbReference type="InterPro" id="IPR012334">
    <property type="entry name" value="Pectin_lyas_fold"/>
</dbReference>
<name>A0A1B8TUS1_9FLAO</name>
<dbReference type="OrthoDB" id="9763537at2"/>
<dbReference type="InterPro" id="IPR011459">
    <property type="entry name" value="DUF1565"/>
</dbReference>
<organism evidence="4 5">
    <name type="scientific">Polaribacter reichenbachii</name>
    <dbReference type="NCBI Taxonomy" id="996801"/>
    <lineage>
        <taxon>Bacteria</taxon>
        <taxon>Pseudomonadati</taxon>
        <taxon>Bacteroidota</taxon>
        <taxon>Flavobacteriia</taxon>
        <taxon>Flavobacteriales</taxon>
        <taxon>Flavobacteriaceae</taxon>
    </lineage>
</organism>
<dbReference type="NCBIfam" id="TIGR04183">
    <property type="entry name" value="Por_Secre_tail"/>
    <property type="match status" value="1"/>
</dbReference>
<gene>
    <name evidence="4" type="ORF">LPB301_11285</name>
</gene>
<sequence length="723" mass="80350">MVKHQKMILKRIKQILVIAILFASSFMYSKTIYVATNGNDSNNGTLSSPYKTLSKAISVLTSGDVCIIRGGVYEEPFVISKNGTSSNYITIKAMDGEKVDIRATKKINNWQLYQNDIYKTSVNMNIASRFRAVYHNDEYMDLARWPNNIDNNRWTVDCHPVTGGGAGNYITASGIPNINWANGGLMYYLGAHSGTSWTRPITSNTTSRINHEQVDINKWPFNTHNAETWRNNVGNERGQFYLFNKLEALDYYREWYYDATTTTLYLKTNNGAKPADNSVEYATAQFIAEIKGDYIKFEGLDFFGGSVKIHNNADNNIILNCNIIHGSEGHDSLTNTSAQVGEASLEILGGNTIVRGNTIDHSSASGITVVNWSGAHNCIVEQNTISNIDYVGIHASPIRTSANNLKVLKNTIFNAGRDGMYVAGSNCEVAYNDVSASQKINSDSGIFYTVGNTNLKNNEIHHNWFHDAIAPSYSHSQGDPAKAAGIYLDNDSKGYVVHHNVVWNVSWSAYQVNWNNENLNFYHNTIWDAERAMDSWVNGRSQSNNKIYNNFSNVADWFAGNGTSEFDIKDNVITTLSTLKDPNNQDFMPLANSAVVDQGRVISDFTKPYKNNAPDIGAYEFGGTAWTAGINAIEDSGEPLSVNDVFLDDNLTIYPNPTTTTLNLKFRNEINGLVDVKIFSVLGKQVVTKNTLNSIDVSALQAGTYFIKIKNANKVYNTVFVKK</sequence>